<comment type="caution">
    <text evidence="6">The sequence shown here is derived from an EMBL/GenBank/DDBJ whole genome shotgun (WGS) entry which is preliminary data.</text>
</comment>
<dbReference type="InterPro" id="IPR002033">
    <property type="entry name" value="TatC"/>
</dbReference>
<sequence length="235" mass="27239">MNKGSFIFHYIELRARILNCAILYFILFVICFYFAKDLYILISTPLTVTNDEIIFTDITEVFQCQVSLASYCAFLLLIPFISWEVYNFIKPALYEDELMLARLCTILSPLLFILSSVFVLEVVMPFMVKFFTSFNQSLNLQFKPKADQYLITFLKLITTFGIVFQFPIIVSILVKVRILTVKHLVEYRRHAIVVIFIIAAILTPPDIFSQIILALPLLLLYEISLFIAKLIERGC</sequence>
<feature type="transmembrane region" description="Helical" evidence="5">
    <location>
        <begin position="21"/>
        <end position="42"/>
    </location>
</feature>
<comment type="function">
    <text evidence="5">Part of the twin-arginine translocation (Tat) system that transports large folded proteins containing a characteristic twin-arginine motif in their signal peptide across membranes. Together with TatB, TatC is part of a receptor directly interacting with Tat signal peptides.</text>
</comment>
<comment type="subcellular location">
    <subcellularLocation>
        <location evidence="5">Cell membrane</location>
        <topology evidence="5">Multi-pass membrane protein</topology>
    </subcellularLocation>
    <subcellularLocation>
        <location evidence="1">Membrane</location>
        <topology evidence="1">Multi-pass membrane protein</topology>
    </subcellularLocation>
</comment>
<accession>A0ABU5L833</accession>
<feature type="transmembrane region" description="Helical" evidence="5">
    <location>
        <begin position="100"/>
        <end position="128"/>
    </location>
</feature>
<feature type="transmembrane region" description="Helical" evidence="5">
    <location>
        <begin position="148"/>
        <end position="174"/>
    </location>
</feature>
<comment type="subunit">
    <text evidence="5">The Tat system comprises two distinct complexes: a TatABC complex, containing multiple copies of TatA, TatB and TatC subunits, and a separate TatA complex, containing only TatA subunits. Substrates initially bind to the TatABC complex, which probably triggers association of the separate TatA complex to form the active translocon.</text>
</comment>
<comment type="caution">
    <text evidence="5">Lacks conserved residue(s) required for the propagation of feature annotation.</text>
</comment>
<keyword evidence="4 5" id="KW-0472">Membrane</keyword>
<proteinExistence type="inferred from homology"/>
<dbReference type="EMBL" id="JARGYT010000018">
    <property type="protein sequence ID" value="MDZ5762065.1"/>
    <property type="molecule type" value="Genomic_DNA"/>
</dbReference>
<evidence type="ECO:0000256" key="5">
    <source>
        <dbReference type="HAMAP-Rule" id="MF_00902"/>
    </source>
</evidence>
<evidence type="ECO:0000256" key="2">
    <source>
        <dbReference type="ARBA" id="ARBA00022692"/>
    </source>
</evidence>
<keyword evidence="5" id="KW-1003">Cell membrane</keyword>
<organism evidence="6 7">
    <name type="scientific">Candidatus Cyrtobacter comes</name>
    <dbReference type="NCBI Taxonomy" id="675776"/>
    <lineage>
        <taxon>Bacteria</taxon>
        <taxon>Pseudomonadati</taxon>
        <taxon>Pseudomonadota</taxon>
        <taxon>Alphaproteobacteria</taxon>
        <taxon>Rickettsiales</taxon>
        <taxon>Candidatus Midichloriaceae</taxon>
        <taxon>Candidatus Cyrtobacter</taxon>
    </lineage>
</organism>
<dbReference type="PANTHER" id="PTHR30371">
    <property type="entry name" value="SEC-INDEPENDENT PROTEIN TRANSLOCASE PROTEIN TATC"/>
    <property type="match status" value="1"/>
</dbReference>
<keyword evidence="5" id="KW-0653">Protein transport</keyword>
<keyword evidence="2 5" id="KW-0812">Transmembrane</keyword>
<keyword evidence="3 5" id="KW-1133">Transmembrane helix</keyword>
<evidence type="ECO:0000313" key="6">
    <source>
        <dbReference type="EMBL" id="MDZ5762065.1"/>
    </source>
</evidence>
<comment type="similarity">
    <text evidence="5">Belongs to the TatC family.</text>
</comment>
<dbReference type="NCBIfam" id="TIGR00945">
    <property type="entry name" value="tatC"/>
    <property type="match status" value="1"/>
</dbReference>
<dbReference type="PRINTS" id="PR01840">
    <property type="entry name" value="TATCFAMILY"/>
</dbReference>
<evidence type="ECO:0000256" key="3">
    <source>
        <dbReference type="ARBA" id="ARBA00022989"/>
    </source>
</evidence>
<keyword evidence="5" id="KW-0813">Transport</keyword>
<evidence type="ECO:0000256" key="1">
    <source>
        <dbReference type="ARBA" id="ARBA00004141"/>
    </source>
</evidence>
<keyword evidence="5" id="KW-0811">Translocation</keyword>
<keyword evidence="7" id="KW-1185">Reference proteome</keyword>
<gene>
    <name evidence="5" type="primary">tatC</name>
    <name evidence="6" type="ORF">Cyrtocomes_00432</name>
</gene>
<dbReference type="HAMAP" id="MF_00902">
    <property type="entry name" value="TatC"/>
    <property type="match status" value="1"/>
</dbReference>
<dbReference type="Proteomes" id="UP001293791">
    <property type="component" value="Unassembled WGS sequence"/>
</dbReference>
<reference evidence="6 7" key="1">
    <citation type="submission" date="2023-02" db="EMBL/GenBank/DDBJ databases">
        <title>Host association and intracellularity evolved multiple times independently in the Rickettsiales.</title>
        <authorList>
            <person name="Castelli M."/>
            <person name="Nardi T."/>
            <person name="Gammuto L."/>
            <person name="Bellinzona G."/>
            <person name="Sabaneyeva E."/>
            <person name="Potekhin A."/>
            <person name="Serra V."/>
            <person name="Petroni G."/>
            <person name="Sassera D."/>
        </authorList>
    </citation>
    <scope>NUCLEOTIDE SEQUENCE [LARGE SCALE GENOMIC DNA]</scope>
    <source>
        <strain evidence="6 7">BOD18</strain>
    </source>
</reference>
<feature type="transmembrane region" description="Helical" evidence="5">
    <location>
        <begin position="186"/>
        <end position="205"/>
    </location>
</feature>
<evidence type="ECO:0000256" key="4">
    <source>
        <dbReference type="ARBA" id="ARBA00023136"/>
    </source>
</evidence>
<name>A0ABU5L833_9RICK</name>
<dbReference type="RefSeq" id="WP_322497552.1">
    <property type="nucleotide sequence ID" value="NZ_JARGYT010000018.1"/>
</dbReference>
<protein>
    <recommendedName>
        <fullName evidence="5">Sec-independent protein translocase protein TatC</fullName>
    </recommendedName>
</protein>
<evidence type="ECO:0000313" key="7">
    <source>
        <dbReference type="Proteomes" id="UP001293791"/>
    </source>
</evidence>
<feature type="transmembrane region" description="Helical" evidence="5">
    <location>
        <begin position="68"/>
        <end position="88"/>
    </location>
</feature>
<dbReference type="PANTHER" id="PTHR30371:SF0">
    <property type="entry name" value="SEC-INDEPENDENT PROTEIN TRANSLOCASE PROTEIN TATC, CHLOROPLASTIC-RELATED"/>
    <property type="match status" value="1"/>
</dbReference>
<dbReference type="Pfam" id="PF00902">
    <property type="entry name" value="TatC"/>
    <property type="match status" value="1"/>
</dbReference>